<dbReference type="InterPro" id="IPR029377">
    <property type="entry name" value="TMEM220"/>
</dbReference>
<feature type="transmembrane region" description="Helical" evidence="5">
    <location>
        <begin position="90"/>
        <end position="110"/>
    </location>
</feature>
<dbReference type="PANTHER" id="PTHR12151">
    <property type="entry name" value="ELECTRON TRANSPORT PROTIN SCO1/SENC FAMILY MEMBER"/>
    <property type="match status" value="1"/>
</dbReference>
<comment type="subcellular location">
    <subcellularLocation>
        <location evidence="1">Mitochondrion inner membrane</location>
        <topology evidence="1">Single-pass membrane protein</topology>
    </subcellularLocation>
</comment>
<keyword evidence="5" id="KW-0472">Membrane</keyword>
<feature type="transmembrane region" description="Helical" evidence="5">
    <location>
        <begin position="236"/>
        <end position="256"/>
    </location>
</feature>
<reference evidence="6" key="1">
    <citation type="journal article" date="2023" name="Science">
        <title>Genome structures resolve the early diversification of teleost fishes.</title>
        <authorList>
            <person name="Parey E."/>
            <person name="Louis A."/>
            <person name="Montfort J."/>
            <person name="Bouchez O."/>
            <person name="Roques C."/>
            <person name="Iampietro C."/>
            <person name="Lluch J."/>
            <person name="Castinel A."/>
            <person name="Donnadieu C."/>
            <person name="Desvignes T."/>
            <person name="Floi Bucao C."/>
            <person name="Jouanno E."/>
            <person name="Wen M."/>
            <person name="Mejri S."/>
            <person name="Dirks R."/>
            <person name="Jansen H."/>
            <person name="Henkel C."/>
            <person name="Chen W.J."/>
            <person name="Zahm M."/>
            <person name="Cabau C."/>
            <person name="Klopp C."/>
            <person name="Thompson A.W."/>
            <person name="Robinson-Rechavi M."/>
            <person name="Braasch I."/>
            <person name="Lecointre G."/>
            <person name="Bobe J."/>
            <person name="Postlethwait J.H."/>
            <person name="Berthelot C."/>
            <person name="Roest Crollius H."/>
            <person name="Guiguen Y."/>
        </authorList>
    </citation>
    <scope>NUCLEOTIDE SEQUENCE</scope>
    <source>
        <strain evidence="6">NC1722</strain>
    </source>
</reference>
<dbReference type="InterPro" id="IPR003782">
    <property type="entry name" value="SCO1/SenC"/>
</dbReference>
<keyword evidence="5" id="KW-0812">Transmembrane</keyword>
<evidence type="ECO:0000256" key="1">
    <source>
        <dbReference type="ARBA" id="ARBA00004434"/>
    </source>
</evidence>
<proteinExistence type="inferred from homology"/>
<keyword evidence="4" id="KW-1015">Disulfide bond</keyword>
<keyword evidence="5" id="KW-1133">Transmembrane helix</keyword>
<evidence type="ECO:0000313" key="7">
    <source>
        <dbReference type="Proteomes" id="UP001221898"/>
    </source>
</evidence>
<name>A0AAD7RRL7_9TELE</name>
<dbReference type="EMBL" id="JAINUG010000186">
    <property type="protein sequence ID" value="KAJ8389116.1"/>
    <property type="molecule type" value="Genomic_DNA"/>
</dbReference>
<feature type="binding site" evidence="3">
    <location>
        <position position="425"/>
    </location>
    <ligand>
        <name>Cu cation</name>
        <dbReference type="ChEBI" id="CHEBI:23378"/>
    </ligand>
</feature>
<feature type="binding site" evidence="3">
    <location>
        <position position="314"/>
    </location>
    <ligand>
        <name>Cu cation</name>
        <dbReference type="ChEBI" id="CHEBI:23378"/>
    </ligand>
</feature>
<dbReference type="GO" id="GO:0046872">
    <property type="term" value="F:metal ion binding"/>
    <property type="evidence" value="ECO:0007669"/>
    <property type="project" value="UniProtKB-KW"/>
</dbReference>
<dbReference type="Gene3D" id="3.40.30.10">
    <property type="entry name" value="Glutaredoxin"/>
    <property type="match status" value="2"/>
</dbReference>
<evidence type="ECO:0000256" key="5">
    <source>
        <dbReference type="SAM" id="Phobius"/>
    </source>
</evidence>
<protein>
    <submittedName>
        <fullName evidence="6">Uncharacterized protein</fullName>
    </submittedName>
</protein>
<dbReference type="FunFam" id="3.40.30.10:FF:000013">
    <property type="entry name" value="Blast:Protein SCO1 homolog, mitochondrial"/>
    <property type="match status" value="1"/>
</dbReference>
<dbReference type="GO" id="GO:0033617">
    <property type="term" value="P:mitochondrial respiratory chain complex IV assembly"/>
    <property type="evidence" value="ECO:0007669"/>
    <property type="project" value="TreeGrafter"/>
</dbReference>
<comment type="caution">
    <text evidence="6">The sequence shown here is derived from an EMBL/GenBank/DDBJ whole genome shotgun (WGS) entry which is preliminary data.</text>
</comment>
<dbReference type="AlphaFoldDB" id="A0AAD7RRL7"/>
<keyword evidence="3" id="KW-0479">Metal-binding</keyword>
<evidence type="ECO:0000256" key="4">
    <source>
        <dbReference type="PIRSR" id="PIRSR603782-2"/>
    </source>
</evidence>
<dbReference type="CDD" id="cd02968">
    <property type="entry name" value="SCO"/>
    <property type="match status" value="1"/>
</dbReference>
<feature type="disulfide bond" description="Redox-active" evidence="4">
    <location>
        <begin position="310"/>
        <end position="314"/>
    </location>
</feature>
<keyword evidence="7" id="KW-1185">Reference proteome</keyword>
<dbReference type="PANTHER" id="PTHR12151:SF4">
    <property type="entry name" value="PROTEIN SCO1 HOMOLOG, MITOCHONDRIAL"/>
    <property type="match status" value="1"/>
</dbReference>
<evidence type="ECO:0000256" key="3">
    <source>
        <dbReference type="PIRSR" id="PIRSR603782-1"/>
    </source>
</evidence>
<evidence type="ECO:0000256" key="2">
    <source>
        <dbReference type="ARBA" id="ARBA00010996"/>
    </source>
</evidence>
<feature type="transmembrane region" description="Helical" evidence="5">
    <location>
        <begin position="32"/>
        <end position="53"/>
    </location>
</feature>
<comment type="similarity">
    <text evidence="2">Belongs to the SCO1/2 family.</text>
</comment>
<sequence length="466" mass="52946">MVLGKVYFPCMVTMVQNGKITEQPKTNQCFRIIWRSCNLCMCLFFALASYVQINDPDAALWMACYAIPAGLCLLISLNPQVTEALPWRRLADLHTLVSAAVASMLGWVLYEKQIQHVFHQEEGREFSGLMLTIVWLLLCRHSGRNPVGALRVCIAAGITVFPFVAWLYYYINKDLRSAWPSHFFSVRESHGPVGRTLACRTFEKNLLRHGYRSVTSMPPPPKSGDKTNKKTGPVTWKSLTVTFALGGALLLGMKFFKKEKEEMIEREKTRSMGKPALGGPFSLIDHNKEPKKSEDFLGQWILIYFGFTHCPDICPDELEKMIEVVDEIDRIPSLPNLTPLFITIDPDRDTPEAISTYVKEFSPKLIGLTGTLEQIEAVSRAYRVYYSQGPKDEDNDYIIEAVSRAYRVYYSQGPKDEDNDYIVDHTIIMYLVGPDGQFEEYFGQNKKSAEISSSIASHMRKSRQAK</sequence>
<dbReference type="SUPFAM" id="SSF52833">
    <property type="entry name" value="Thioredoxin-like"/>
    <property type="match status" value="2"/>
</dbReference>
<feature type="transmembrane region" description="Helical" evidence="5">
    <location>
        <begin position="59"/>
        <end position="78"/>
    </location>
</feature>
<dbReference type="Pfam" id="PF15071">
    <property type="entry name" value="TMEM220"/>
    <property type="match status" value="1"/>
</dbReference>
<feature type="transmembrane region" description="Helical" evidence="5">
    <location>
        <begin position="150"/>
        <end position="171"/>
    </location>
</feature>
<keyword evidence="3" id="KW-0186">Copper</keyword>
<accession>A0AAD7RRL7</accession>
<dbReference type="GO" id="GO:0005743">
    <property type="term" value="C:mitochondrial inner membrane"/>
    <property type="evidence" value="ECO:0007669"/>
    <property type="project" value="UniProtKB-SubCell"/>
</dbReference>
<gene>
    <name evidence="6" type="ORF">AAFF_G00123220</name>
</gene>
<organism evidence="6 7">
    <name type="scientific">Aldrovandia affinis</name>
    <dbReference type="NCBI Taxonomy" id="143900"/>
    <lineage>
        <taxon>Eukaryota</taxon>
        <taxon>Metazoa</taxon>
        <taxon>Chordata</taxon>
        <taxon>Craniata</taxon>
        <taxon>Vertebrata</taxon>
        <taxon>Euteleostomi</taxon>
        <taxon>Actinopterygii</taxon>
        <taxon>Neopterygii</taxon>
        <taxon>Teleostei</taxon>
        <taxon>Notacanthiformes</taxon>
        <taxon>Halosauridae</taxon>
        <taxon>Aldrovandia</taxon>
    </lineage>
</organism>
<dbReference type="InterPro" id="IPR036249">
    <property type="entry name" value="Thioredoxin-like_sf"/>
</dbReference>
<dbReference type="Pfam" id="PF02630">
    <property type="entry name" value="SCO1-SenC"/>
    <property type="match status" value="1"/>
</dbReference>
<feature type="binding site" evidence="3">
    <location>
        <position position="310"/>
    </location>
    <ligand>
        <name>Cu cation</name>
        <dbReference type="ChEBI" id="CHEBI:23378"/>
    </ligand>
</feature>
<dbReference type="Proteomes" id="UP001221898">
    <property type="component" value="Unassembled WGS sequence"/>
</dbReference>
<evidence type="ECO:0000313" key="6">
    <source>
        <dbReference type="EMBL" id="KAJ8389116.1"/>
    </source>
</evidence>